<protein>
    <submittedName>
        <fullName evidence="1">Uncharacterized protein</fullName>
    </submittedName>
</protein>
<dbReference type="InParanoid" id="A0A1X7VWP9"/>
<evidence type="ECO:0000313" key="1">
    <source>
        <dbReference type="EnsemblMetazoa" id="Aqu2.1.44563_001"/>
    </source>
</evidence>
<dbReference type="EnsemblMetazoa" id="Aqu2.1.44563_001">
    <property type="protein sequence ID" value="Aqu2.1.44563_001"/>
    <property type="gene ID" value="Aqu2.1.44563"/>
</dbReference>
<name>A0A1X7VWP9_AMPQE</name>
<organism evidence="1">
    <name type="scientific">Amphimedon queenslandica</name>
    <name type="common">Sponge</name>
    <dbReference type="NCBI Taxonomy" id="400682"/>
    <lineage>
        <taxon>Eukaryota</taxon>
        <taxon>Metazoa</taxon>
        <taxon>Porifera</taxon>
        <taxon>Demospongiae</taxon>
        <taxon>Heteroscleromorpha</taxon>
        <taxon>Haplosclerida</taxon>
        <taxon>Niphatidae</taxon>
        <taxon>Amphimedon</taxon>
    </lineage>
</organism>
<sequence length="67" mass="7630">MSPQLQCMTLPLMVTINSNLKRDHTMDAKDQCILNLVSTLVSHSGPSREKTFRPQYCSHVDFDQHSP</sequence>
<dbReference type="AlphaFoldDB" id="A0A1X7VWP9"/>
<accession>A0A1X7VWP9</accession>
<reference evidence="1" key="1">
    <citation type="submission" date="2017-05" db="UniProtKB">
        <authorList>
            <consortium name="EnsemblMetazoa"/>
        </authorList>
    </citation>
    <scope>IDENTIFICATION</scope>
</reference>
<proteinExistence type="predicted"/>